<organism evidence="8">
    <name type="scientific">Guillardia theta (strain CCMP2712)</name>
    <name type="common">Cryptophyte</name>
    <dbReference type="NCBI Taxonomy" id="905079"/>
    <lineage>
        <taxon>Eukaryota</taxon>
        <taxon>Cryptophyceae</taxon>
        <taxon>Pyrenomonadales</taxon>
        <taxon>Geminigeraceae</taxon>
        <taxon>Guillardia</taxon>
    </lineage>
</organism>
<name>L1J8L4_GUITC</name>
<proteinExistence type="predicted"/>
<dbReference type="HOGENOM" id="CLU_238015_0_0_1"/>
<evidence type="ECO:0000256" key="1">
    <source>
        <dbReference type="ARBA" id="ARBA00004229"/>
    </source>
</evidence>
<dbReference type="eggNOG" id="KOG0165">
    <property type="taxonomic scope" value="Eukaryota"/>
</dbReference>
<dbReference type="PROSITE" id="PS50021">
    <property type="entry name" value="CH"/>
    <property type="match status" value="2"/>
</dbReference>
<gene>
    <name evidence="8" type="ORF">GUITHDRAFT_139469</name>
</gene>
<dbReference type="SUPFAM" id="SSF48371">
    <property type="entry name" value="ARM repeat"/>
    <property type="match status" value="1"/>
</dbReference>
<evidence type="ECO:0000313" key="10">
    <source>
        <dbReference type="Proteomes" id="UP000011087"/>
    </source>
</evidence>
<dbReference type="InterPro" id="IPR001715">
    <property type="entry name" value="CH_dom"/>
</dbReference>
<evidence type="ECO:0000256" key="4">
    <source>
        <dbReference type="ARBA" id="ARBA00022737"/>
    </source>
</evidence>
<dbReference type="Gene3D" id="1.25.10.10">
    <property type="entry name" value="Leucine-rich Repeat Variant"/>
    <property type="match status" value="1"/>
</dbReference>
<dbReference type="SUPFAM" id="SSF52540">
    <property type="entry name" value="P-loop containing nucleoside triphosphate hydrolases"/>
    <property type="match status" value="3"/>
</dbReference>
<dbReference type="OrthoDB" id="2148418at2759"/>
<dbReference type="InterPro" id="IPR051185">
    <property type="entry name" value="ASPM"/>
</dbReference>
<dbReference type="OMA" id="WWRAKLL"/>
<dbReference type="EMBL" id="JH993002">
    <property type="protein sequence ID" value="EKX44856.1"/>
    <property type="molecule type" value="Genomic_DNA"/>
</dbReference>
<reference evidence="10" key="2">
    <citation type="submission" date="2012-11" db="EMBL/GenBank/DDBJ databases">
        <authorList>
            <person name="Kuo A."/>
            <person name="Curtis B.A."/>
            <person name="Tanifuji G."/>
            <person name="Burki F."/>
            <person name="Gruber A."/>
            <person name="Irimia M."/>
            <person name="Maruyama S."/>
            <person name="Arias M.C."/>
            <person name="Ball S.G."/>
            <person name="Gile G.H."/>
            <person name="Hirakawa Y."/>
            <person name="Hopkins J.F."/>
            <person name="Rensing S.A."/>
            <person name="Schmutz J."/>
            <person name="Symeonidi A."/>
            <person name="Elias M."/>
            <person name="Eveleigh R.J."/>
            <person name="Herman E.K."/>
            <person name="Klute M.J."/>
            <person name="Nakayama T."/>
            <person name="Obornik M."/>
            <person name="Reyes-Prieto A."/>
            <person name="Armbrust E.V."/>
            <person name="Aves S.J."/>
            <person name="Beiko R.G."/>
            <person name="Coutinho P."/>
            <person name="Dacks J.B."/>
            <person name="Durnford D.G."/>
            <person name="Fast N.M."/>
            <person name="Green B.R."/>
            <person name="Grisdale C."/>
            <person name="Hempe F."/>
            <person name="Henrissat B."/>
            <person name="Hoppner M.P."/>
            <person name="Ishida K.-I."/>
            <person name="Kim E."/>
            <person name="Koreny L."/>
            <person name="Kroth P.G."/>
            <person name="Liu Y."/>
            <person name="Malik S.-B."/>
            <person name="Maier U.G."/>
            <person name="McRose D."/>
            <person name="Mock T."/>
            <person name="Neilson J.A."/>
            <person name="Onodera N.T."/>
            <person name="Poole A.M."/>
            <person name="Pritham E.J."/>
            <person name="Richards T.A."/>
            <person name="Rocap G."/>
            <person name="Roy S.W."/>
            <person name="Sarai C."/>
            <person name="Schaack S."/>
            <person name="Shirato S."/>
            <person name="Slamovits C.H."/>
            <person name="Spencer D.F."/>
            <person name="Suzuki S."/>
            <person name="Worden A.Z."/>
            <person name="Zauner S."/>
            <person name="Barry K."/>
            <person name="Bell C."/>
            <person name="Bharti A.K."/>
            <person name="Crow J.A."/>
            <person name="Grimwood J."/>
            <person name="Kramer R."/>
            <person name="Lindquist E."/>
            <person name="Lucas S."/>
            <person name="Salamov A."/>
            <person name="McFadden G.I."/>
            <person name="Lane C.E."/>
            <person name="Keeling P.J."/>
            <person name="Gray M.W."/>
            <person name="Grigoriev I.V."/>
            <person name="Archibald J.M."/>
        </authorList>
    </citation>
    <scope>NUCLEOTIDE SEQUENCE</scope>
    <source>
        <strain evidence="10">CCMP2712</strain>
    </source>
</reference>
<evidence type="ECO:0000256" key="2">
    <source>
        <dbReference type="ARBA" id="ARBA00004496"/>
    </source>
</evidence>
<keyword evidence="3" id="KW-0963">Cytoplasm</keyword>
<dbReference type="InterPro" id="IPR027417">
    <property type="entry name" value="P-loop_NTPase"/>
</dbReference>
<dbReference type="GO" id="GO:0007051">
    <property type="term" value="P:spindle organization"/>
    <property type="evidence" value="ECO:0007669"/>
    <property type="project" value="TreeGrafter"/>
</dbReference>
<evidence type="ECO:0000313" key="8">
    <source>
        <dbReference type="EMBL" id="EKX44856.1"/>
    </source>
</evidence>
<dbReference type="InterPro" id="IPR036872">
    <property type="entry name" value="CH_dom_sf"/>
</dbReference>
<dbReference type="GeneID" id="17301454"/>
<dbReference type="PANTHER" id="PTHR22706:SF1">
    <property type="entry name" value="ASSEMBLY FACTOR FOR SPINDLE MICROTUBULES"/>
    <property type="match status" value="1"/>
</dbReference>
<dbReference type="GO" id="GO:0000922">
    <property type="term" value="C:spindle pole"/>
    <property type="evidence" value="ECO:0007669"/>
    <property type="project" value="TreeGrafter"/>
</dbReference>
<dbReference type="InterPro" id="IPR000048">
    <property type="entry name" value="IQ_motif_EF-hand-BS"/>
</dbReference>
<dbReference type="Proteomes" id="UP000011087">
    <property type="component" value="Unassembled WGS sequence"/>
</dbReference>
<dbReference type="PANTHER" id="PTHR22706">
    <property type="entry name" value="ASSEMBLY FACTOR FOR SPINDLE MICROTUBULES"/>
    <property type="match status" value="1"/>
</dbReference>
<feature type="domain" description="Calponin-homology (CH)" evidence="7">
    <location>
        <begin position="369"/>
        <end position="475"/>
    </location>
</feature>
<keyword evidence="5" id="KW-0112">Calmodulin-binding</keyword>
<dbReference type="InterPro" id="IPR016024">
    <property type="entry name" value="ARM-type_fold"/>
</dbReference>
<dbReference type="PROSITE" id="PS50096">
    <property type="entry name" value="IQ"/>
    <property type="match status" value="15"/>
</dbReference>
<evidence type="ECO:0000259" key="7">
    <source>
        <dbReference type="PROSITE" id="PS50021"/>
    </source>
</evidence>
<dbReference type="Gene3D" id="1.20.5.190">
    <property type="match status" value="11"/>
</dbReference>
<accession>L1J8L4</accession>
<dbReference type="SUPFAM" id="SSF47576">
    <property type="entry name" value="Calponin-homology domain, CH-domain"/>
    <property type="match status" value="1"/>
</dbReference>
<dbReference type="GO" id="GO:0009507">
    <property type="term" value="C:chloroplast"/>
    <property type="evidence" value="ECO:0007669"/>
    <property type="project" value="UniProtKB-SubCell"/>
</dbReference>
<dbReference type="STRING" id="905079.L1J8L4"/>
<dbReference type="SMART" id="SM00015">
    <property type="entry name" value="IQ"/>
    <property type="match status" value="36"/>
</dbReference>
<dbReference type="KEGG" id="gtt:GUITHDRAFT_139469"/>
<keyword evidence="4" id="KW-0677">Repeat</keyword>
<evidence type="ECO:0000313" key="9">
    <source>
        <dbReference type="EnsemblProtists" id="EKX44856"/>
    </source>
</evidence>
<dbReference type="GO" id="GO:0000278">
    <property type="term" value="P:mitotic cell cycle"/>
    <property type="evidence" value="ECO:0007669"/>
    <property type="project" value="TreeGrafter"/>
</dbReference>
<reference evidence="9" key="3">
    <citation type="submission" date="2016-03" db="UniProtKB">
        <authorList>
            <consortium name="EnsemblProtists"/>
        </authorList>
    </citation>
    <scope>IDENTIFICATION</scope>
</reference>
<dbReference type="RefSeq" id="XP_005831836.1">
    <property type="nucleotide sequence ID" value="XM_005831779.1"/>
</dbReference>
<dbReference type="InterPro" id="IPR011989">
    <property type="entry name" value="ARM-like"/>
</dbReference>
<evidence type="ECO:0000256" key="5">
    <source>
        <dbReference type="ARBA" id="ARBA00022860"/>
    </source>
</evidence>
<dbReference type="GO" id="GO:0005516">
    <property type="term" value="F:calmodulin binding"/>
    <property type="evidence" value="ECO:0007669"/>
    <property type="project" value="UniProtKB-KW"/>
</dbReference>
<evidence type="ECO:0000256" key="3">
    <source>
        <dbReference type="ARBA" id="ARBA00022490"/>
    </source>
</evidence>
<dbReference type="EnsemblProtists" id="EKX44856">
    <property type="protein sequence ID" value="EKX44856"/>
    <property type="gene ID" value="GUITHDRAFT_139469"/>
</dbReference>
<comment type="subcellular location">
    <subcellularLocation>
        <location evidence="2">Cytoplasm</location>
    </subcellularLocation>
    <subcellularLocation>
        <location evidence="1">Plastid</location>
        <location evidence="1">Chloroplast</location>
    </subcellularLocation>
</comment>
<feature type="domain" description="Calponin-homology (CH)" evidence="7">
    <location>
        <begin position="216"/>
        <end position="334"/>
    </location>
</feature>
<dbReference type="GO" id="GO:0051295">
    <property type="term" value="P:establishment of meiotic spindle localization"/>
    <property type="evidence" value="ECO:0007669"/>
    <property type="project" value="TreeGrafter"/>
</dbReference>
<evidence type="ECO:0000256" key="6">
    <source>
        <dbReference type="SAM" id="Coils"/>
    </source>
</evidence>
<dbReference type="PaxDb" id="55529-EKX44856"/>
<keyword evidence="10" id="KW-1185">Reference proteome</keyword>
<sequence>MSHIFQEAYSTNLVDGNTKSLRTLQTVRHDARARAQIKSILQQPQIVKAFQMIEKEVSDEKLCMRADKNCCTDVGMRDYLFQIILSFNSIWLRPALEVLFNQIIPRTNAEDSINLYRFLASNLTKNAQLADKFGIQRSNSELNTNKEYYKELHKTVLLRFLKLVVVLDESKVQSIIDNDPCLFRISQSLHVPHGLINAMTLKSTRDAIAMFSKEFLSGEGDYFRHLSSLGATFKYQQLPVDEYDYSIKKLTSDLQNGVVLCRMVEIIANRKKEIIPRLRVPTVSRLNKIHNMNVLLEVVQSYGVPSNKDSAKLLVEGNRDLLLQLIQDIIFKIQLPLLVDTELIQIEICRIRKLRSKSVKAARPMVLASTAVDLMLQWCQTICDSYEVTVSDFQNSFHSFVVFCLLVNFYLPDIIPNQAIKFDSDTGAKDNYELFSNALEEIGGIPQIFKSSDNSIVGLDDSTAIMLLGFVCMKLIDLGKDCRSAMRIQRTWRQILYKRRMAAQERSVLVLQRFVRGGLQRLRFQRMKTSVYLLRSSMESSLIRRSYASFLNRVIHLQSWVRMVSATKQISTMRIVSKCLSNGTLRINERRQQVLEMKHRELIRAVVITQKLHRGKVARTEFRTKKTSTMILQRIWRGHSVRRSVQKMAAAALRIQKNWRCLQQMLSYRRALENIISVQSLWRGVVQKANFLHLKSCTIRIQSQFRTFCAKRILKVLQANQRLVAALKCKDARFKLMDLKKNVIFAQKMTRGFLNRNHFLNVKQAAIVIQTNFRCQTKNKQYMKLRKSTIQIQSQWRTINQKTQYQLLRRSTIKIQTAFRRHATCMAYKQARGRLIKLQAQYRSYSQQQAYLLARKRLIQLQSEWRRYSAVQTYKAQRTSAIKIQACYRGYSQAVAYQQARGRLIKLQAQYRSYSQQQAYLLARKRLIQLQSEWRRYSAVQTYKAQRTSAIKIQACYRGYSQAVAYQQARGRLIKLQAQYRSYSQQQAYLLARKRLIQLQSEWRRYSAVQTYKAQRTSAIKIQACYRGYSQAVAYQQARGRLIKLQAQYRSYSQQQAYLLARKRLIQLQSEWRRYSAVQTYKAQRTSAIKIQACYRGYSQAVAYQQARGRLIKLQAQYRSYSQQQAYLLARKRLIQLQSEWRRYSAVQTYKAQRTSAIKIQACYRGYRQKLAYAELRRVSILLQSFWKCVFYRHQFLSCKVSAVKLQSAYRCFTQSRRFKHFRLVATFLQALYRGFVARRFVHRSKAARRIQAMFRSYRQQKLYQTLRSSAVTVQKNFRAWQQERSFQAARARLIQLQAVYRGHRQHSMYIQLRDAALHVETWWRQVAAKRMYIHARTSVVKIQACYRGWQAQRLLRCMKSALVIQRIYRGYSTRKELASLHVKAVQLQAVWRGFLVRKQVAEWKARIQKGSLTIQRIWRGHVARTVAGQRRSAIGTIQAHYRGWIERKRLWDACRQLATKAREYRMRIAEAQKQVQEHMKLGNRTAHSLELLLESTSISSTRNAITSLEMATRLSDVCAQCTVELGAIEKLYEIMRSCNRSKPELMLAKQCLQTLSNFTLYKTRFRDDLCILPLTAEALAEFIQNMREADEDAVLLAVGLLRFICTDESKASEIAALPSRGSLPTPMHRLNMTLNMLQKKIPKPTNNRKPQTPKLVVELQSLIQVIGQNK</sequence>
<protein>
    <recommendedName>
        <fullName evidence="7">Calponin-homology (CH) domain-containing protein</fullName>
    </recommendedName>
</protein>
<keyword evidence="6" id="KW-0175">Coiled coil</keyword>
<dbReference type="Pfam" id="PF00612">
    <property type="entry name" value="IQ"/>
    <property type="match status" value="12"/>
</dbReference>
<dbReference type="Gene3D" id="1.10.418.10">
    <property type="entry name" value="Calponin-like domain"/>
    <property type="match status" value="2"/>
</dbReference>
<feature type="coiled-coil region" evidence="6">
    <location>
        <begin position="1455"/>
        <end position="1482"/>
    </location>
</feature>
<reference evidence="8 10" key="1">
    <citation type="journal article" date="2012" name="Nature">
        <title>Algal genomes reveal evolutionary mosaicism and the fate of nucleomorphs.</title>
        <authorList>
            <consortium name="DOE Joint Genome Institute"/>
            <person name="Curtis B.A."/>
            <person name="Tanifuji G."/>
            <person name="Burki F."/>
            <person name="Gruber A."/>
            <person name="Irimia M."/>
            <person name="Maruyama S."/>
            <person name="Arias M.C."/>
            <person name="Ball S.G."/>
            <person name="Gile G.H."/>
            <person name="Hirakawa Y."/>
            <person name="Hopkins J.F."/>
            <person name="Kuo A."/>
            <person name="Rensing S.A."/>
            <person name="Schmutz J."/>
            <person name="Symeonidi A."/>
            <person name="Elias M."/>
            <person name="Eveleigh R.J."/>
            <person name="Herman E.K."/>
            <person name="Klute M.J."/>
            <person name="Nakayama T."/>
            <person name="Obornik M."/>
            <person name="Reyes-Prieto A."/>
            <person name="Armbrust E.V."/>
            <person name="Aves S.J."/>
            <person name="Beiko R.G."/>
            <person name="Coutinho P."/>
            <person name="Dacks J.B."/>
            <person name="Durnford D.G."/>
            <person name="Fast N.M."/>
            <person name="Green B.R."/>
            <person name="Grisdale C.J."/>
            <person name="Hempel F."/>
            <person name="Henrissat B."/>
            <person name="Hoppner M.P."/>
            <person name="Ishida K."/>
            <person name="Kim E."/>
            <person name="Koreny L."/>
            <person name="Kroth P.G."/>
            <person name="Liu Y."/>
            <person name="Malik S.B."/>
            <person name="Maier U.G."/>
            <person name="McRose D."/>
            <person name="Mock T."/>
            <person name="Neilson J.A."/>
            <person name="Onodera N.T."/>
            <person name="Poole A.M."/>
            <person name="Pritham E.J."/>
            <person name="Richards T.A."/>
            <person name="Rocap G."/>
            <person name="Roy S.W."/>
            <person name="Sarai C."/>
            <person name="Schaack S."/>
            <person name="Shirato S."/>
            <person name="Slamovits C.H."/>
            <person name="Spencer D.F."/>
            <person name="Suzuki S."/>
            <person name="Worden A.Z."/>
            <person name="Zauner S."/>
            <person name="Barry K."/>
            <person name="Bell C."/>
            <person name="Bharti A.K."/>
            <person name="Crow J.A."/>
            <person name="Grimwood J."/>
            <person name="Kramer R."/>
            <person name="Lindquist E."/>
            <person name="Lucas S."/>
            <person name="Salamov A."/>
            <person name="McFadden G.I."/>
            <person name="Lane C.E."/>
            <person name="Keeling P.J."/>
            <person name="Gray M.W."/>
            <person name="Grigoriev I.V."/>
            <person name="Archibald J.M."/>
        </authorList>
    </citation>
    <scope>NUCLEOTIDE SEQUENCE</scope>
    <source>
        <strain evidence="8 10">CCMP2712</strain>
    </source>
</reference>
<dbReference type="Pfam" id="PF00307">
    <property type="entry name" value="CH"/>
    <property type="match status" value="2"/>
</dbReference>